<evidence type="ECO:0000256" key="2">
    <source>
        <dbReference type="SAM" id="SignalP"/>
    </source>
</evidence>
<evidence type="ECO:0000313" key="3">
    <source>
        <dbReference type="EMBL" id="CAK4034210.1"/>
    </source>
</evidence>
<dbReference type="GO" id="GO:0016788">
    <property type="term" value="F:hydrolase activity, acting on ester bonds"/>
    <property type="evidence" value="ECO:0007669"/>
    <property type="project" value="InterPro"/>
</dbReference>
<feature type="signal peptide" evidence="2">
    <location>
        <begin position="1"/>
        <end position="18"/>
    </location>
</feature>
<name>A0AAI9EFG9_9PEZI</name>
<dbReference type="Pfam" id="PF04185">
    <property type="entry name" value="Phosphoesterase"/>
    <property type="match status" value="1"/>
</dbReference>
<dbReference type="PANTHER" id="PTHR31956:SF24">
    <property type="entry name" value="PHOSPHOESTERASE SUPERFAMILY PROTEIN (AFU_ORTHOLOGUE AFUA_1G17590)"/>
    <property type="match status" value="1"/>
</dbReference>
<dbReference type="InterPro" id="IPR017850">
    <property type="entry name" value="Alkaline_phosphatase_core_sf"/>
</dbReference>
<evidence type="ECO:0000313" key="4">
    <source>
        <dbReference type="Proteomes" id="UP001296104"/>
    </source>
</evidence>
<sequence length="448" mass="49457">MRTAAFLGLLALSASASAAPGSSAAQAGSSRSIQNMKQKIKNVLILEMENRSLDNLLGGQTIKGLENPINNGPFCNPLNVSQPNQGYACTGASDYDEILDDPDHAIYGNNIEWYGEFTPDNAAVQSGQLQATMQGFCDEQIRLYNAKENKSVLAHQVMHYYTEEQVPVLTALTNNFVVMNNWFSDIPGPTNPNRVALTSGTSAGKGANNFNNGSMMQRSIFQQLSETHHTWKNYVTDTTMQDALWYNWTYTSGNTKLVQPMSQFYADAANGSLPEFTFLNPSCCGVGTSSMHPTGLVSDGERLIKNIYEALRASPQWNSSLLIITFDETGGFHDHMPPPLAVRPDNLTYTATTPNGQNYTFHFDRLGGRMPTWLISPWVEGAHVEKTGTNCDRETVAYSSTSILRTLGYLWNFGPFTPRVEKAPSFDHLVRAYLRTDTPAKLPEVVTF</sequence>
<dbReference type="PANTHER" id="PTHR31956">
    <property type="entry name" value="NON-SPECIFIC PHOSPHOLIPASE C4-RELATED"/>
    <property type="match status" value="1"/>
</dbReference>
<gene>
    <name evidence="3" type="ORF">LECACI_7A009368</name>
</gene>
<feature type="chain" id="PRO_5042473060" evidence="2">
    <location>
        <begin position="19"/>
        <end position="448"/>
    </location>
</feature>
<keyword evidence="4" id="KW-1185">Reference proteome</keyword>
<organism evidence="3 4">
    <name type="scientific">Lecanosticta acicola</name>
    <dbReference type="NCBI Taxonomy" id="111012"/>
    <lineage>
        <taxon>Eukaryota</taxon>
        <taxon>Fungi</taxon>
        <taxon>Dikarya</taxon>
        <taxon>Ascomycota</taxon>
        <taxon>Pezizomycotina</taxon>
        <taxon>Dothideomycetes</taxon>
        <taxon>Dothideomycetidae</taxon>
        <taxon>Mycosphaerellales</taxon>
        <taxon>Mycosphaerellaceae</taxon>
        <taxon>Lecanosticta</taxon>
    </lineage>
</organism>
<dbReference type="GO" id="GO:0009395">
    <property type="term" value="P:phospholipid catabolic process"/>
    <property type="evidence" value="ECO:0007669"/>
    <property type="project" value="TreeGrafter"/>
</dbReference>
<evidence type="ECO:0000256" key="1">
    <source>
        <dbReference type="ARBA" id="ARBA00022801"/>
    </source>
</evidence>
<keyword evidence="1" id="KW-0378">Hydrolase</keyword>
<protein>
    <submittedName>
        <fullName evidence="3">Phosphoesterase</fullName>
    </submittedName>
</protein>
<proteinExistence type="predicted"/>
<dbReference type="FunFam" id="3.40.720.10:FF:000052">
    <property type="entry name" value="Phosphatidylglycerol specific phospholipase, putative"/>
    <property type="match status" value="1"/>
</dbReference>
<dbReference type="Gene3D" id="3.40.720.10">
    <property type="entry name" value="Alkaline Phosphatase, subunit A"/>
    <property type="match status" value="1"/>
</dbReference>
<dbReference type="InterPro" id="IPR007312">
    <property type="entry name" value="Phosphoesterase"/>
</dbReference>
<dbReference type="AlphaFoldDB" id="A0AAI9EFG9"/>
<comment type="caution">
    <text evidence="3">The sequence shown here is derived from an EMBL/GenBank/DDBJ whole genome shotgun (WGS) entry which is preliminary data.</text>
</comment>
<keyword evidence="2" id="KW-0732">Signal</keyword>
<dbReference type="Proteomes" id="UP001296104">
    <property type="component" value="Unassembled WGS sequence"/>
</dbReference>
<dbReference type="EMBL" id="CAVMBE010000108">
    <property type="protein sequence ID" value="CAK4034210.1"/>
    <property type="molecule type" value="Genomic_DNA"/>
</dbReference>
<reference evidence="3" key="1">
    <citation type="submission" date="2023-11" db="EMBL/GenBank/DDBJ databases">
        <authorList>
            <person name="Alioto T."/>
            <person name="Alioto T."/>
            <person name="Gomez Garrido J."/>
        </authorList>
    </citation>
    <scope>NUCLEOTIDE SEQUENCE</scope>
</reference>
<accession>A0AAI9EFG9</accession>